<name>A0ABR2XNP0_9PEZI</name>
<keyword evidence="2" id="KW-1185">Reference proteome</keyword>
<protein>
    <submittedName>
        <fullName evidence="1">Fungal N-terminal domain-containing protein</fullName>
    </submittedName>
</protein>
<accession>A0ABR2XNP0</accession>
<reference evidence="1 2" key="1">
    <citation type="submission" date="2024-02" db="EMBL/GenBank/DDBJ databases">
        <title>First draft genome assembly of two strains of Seiridium cardinale.</title>
        <authorList>
            <person name="Emiliani G."/>
            <person name="Scali E."/>
        </authorList>
    </citation>
    <scope>NUCLEOTIDE SEQUENCE [LARGE SCALE GENOMIC DNA]</scope>
    <source>
        <strain evidence="1 2">BM-138-000479</strain>
    </source>
</reference>
<proteinExistence type="predicted"/>
<sequence>MDPGTVLAVISLAVQVIELANKAVSTFNRSQNAPQELREFKLSVQRLLKQSRKLQANLQIISLQIDKEDIHQIEDTLHLCKLLFDEHEEKQRREGVINGVIRTFFWPRSINERLLSERTSPDLERIVNTKVREQLEQINSRIGSLKALKESSNVEQEIRNVDHDLREIRSELGFQVEEDFIESQDGDLADDVLLSDSRRRSSLRFKTAPTKMFLDGAVQHEKLKLERLHIMARDKKTRILQYQNKDASIHVTHIGKYMLVPYGCIPRTETSQATDVKFTDLQTITVVDSKGYHLYHIRPKYQFDTLETCEEFQSTLRERDFCGAFDTVRIKEASEVTSTRQVVRFWRREEPHKPPLLTMTFLQNAAPDSAGTQFREIDVMDFENEPYPHSTLIKKMVGNTISSNTLDLRPRLPIDRKKGLCIRFESERDASTFVERFKELHPYRTASAVPSLISTSETLYTHATSTAPTPQDASWNTLSVPRDLTVLNLDESPNDWEELHRVINKTWE</sequence>
<comment type="caution">
    <text evidence="1">The sequence shown here is derived from an EMBL/GenBank/DDBJ whole genome shotgun (WGS) entry which is preliminary data.</text>
</comment>
<dbReference type="Proteomes" id="UP001465668">
    <property type="component" value="Unassembled WGS sequence"/>
</dbReference>
<evidence type="ECO:0000313" key="1">
    <source>
        <dbReference type="EMBL" id="KAK9775226.1"/>
    </source>
</evidence>
<dbReference type="EMBL" id="JARVKM010000036">
    <property type="protein sequence ID" value="KAK9775226.1"/>
    <property type="molecule type" value="Genomic_DNA"/>
</dbReference>
<gene>
    <name evidence="1" type="ORF">SCAR479_08202</name>
</gene>
<evidence type="ECO:0000313" key="2">
    <source>
        <dbReference type="Proteomes" id="UP001465668"/>
    </source>
</evidence>
<organism evidence="1 2">
    <name type="scientific">Seiridium cardinale</name>
    <dbReference type="NCBI Taxonomy" id="138064"/>
    <lineage>
        <taxon>Eukaryota</taxon>
        <taxon>Fungi</taxon>
        <taxon>Dikarya</taxon>
        <taxon>Ascomycota</taxon>
        <taxon>Pezizomycotina</taxon>
        <taxon>Sordariomycetes</taxon>
        <taxon>Xylariomycetidae</taxon>
        <taxon>Amphisphaeriales</taxon>
        <taxon>Sporocadaceae</taxon>
        <taxon>Seiridium</taxon>
    </lineage>
</organism>